<dbReference type="InterPro" id="IPR000504">
    <property type="entry name" value="RRM_dom"/>
</dbReference>
<dbReference type="PROSITE" id="PS50102">
    <property type="entry name" value="RRM"/>
    <property type="match status" value="1"/>
</dbReference>
<feature type="domain" description="RRM" evidence="3">
    <location>
        <begin position="70"/>
        <end position="153"/>
    </location>
</feature>
<proteinExistence type="predicted"/>
<evidence type="ECO:0000259" key="3">
    <source>
        <dbReference type="PROSITE" id="PS50102"/>
    </source>
</evidence>
<protein>
    <recommendedName>
        <fullName evidence="3">RRM domain-containing protein</fullName>
    </recommendedName>
</protein>
<dbReference type="AlphaFoldDB" id="A0AA85FDV7"/>
<evidence type="ECO:0000256" key="2">
    <source>
        <dbReference type="PROSITE-ProRule" id="PRU00176"/>
    </source>
</evidence>
<dbReference type="PANTHER" id="PTHR23189">
    <property type="entry name" value="RNA RECOGNITION MOTIF-CONTAINING"/>
    <property type="match status" value="1"/>
</dbReference>
<dbReference type="Gene3D" id="3.30.70.330">
    <property type="match status" value="1"/>
</dbReference>
<dbReference type="InterPro" id="IPR012677">
    <property type="entry name" value="Nucleotide-bd_a/b_plait_sf"/>
</dbReference>
<dbReference type="Pfam" id="PF00076">
    <property type="entry name" value="RRM_1"/>
    <property type="match status" value="1"/>
</dbReference>
<evidence type="ECO:0000313" key="4">
    <source>
        <dbReference type="Proteomes" id="UP000050792"/>
    </source>
</evidence>
<organism evidence="4 5">
    <name type="scientific">Schistosoma rodhaini</name>
    <dbReference type="NCBI Taxonomy" id="6188"/>
    <lineage>
        <taxon>Eukaryota</taxon>
        <taxon>Metazoa</taxon>
        <taxon>Spiralia</taxon>
        <taxon>Lophotrochozoa</taxon>
        <taxon>Platyhelminthes</taxon>
        <taxon>Trematoda</taxon>
        <taxon>Digenea</taxon>
        <taxon>Strigeidida</taxon>
        <taxon>Schistosomatoidea</taxon>
        <taxon>Schistosomatidae</taxon>
        <taxon>Schistosoma</taxon>
    </lineage>
</organism>
<evidence type="ECO:0000313" key="5">
    <source>
        <dbReference type="WBParaSite" id="SRDH1_47240.1"/>
    </source>
</evidence>
<dbReference type="WBParaSite" id="SRDH1_47240.1">
    <property type="protein sequence ID" value="SRDH1_47240.1"/>
    <property type="gene ID" value="SRDH1_47240"/>
</dbReference>
<dbReference type="GO" id="GO:0003723">
    <property type="term" value="F:RNA binding"/>
    <property type="evidence" value="ECO:0007669"/>
    <property type="project" value="UniProtKB-UniRule"/>
</dbReference>
<keyword evidence="4" id="KW-1185">Reference proteome</keyword>
<evidence type="ECO:0000256" key="1">
    <source>
        <dbReference type="ARBA" id="ARBA00022884"/>
    </source>
</evidence>
<dbReference type="SUPFAM" id="SSF54928">
    <property type="entry name" value="RNA-binding domain, RBD"/>
    <property type="match status" value="1"/>
</dbReference>
<sequence length="153" mass="16519">MPGRASSAMMAAAAKALSLNVIPGVLPPTQLNAITSHHHYGSANLRHCENNKSAFSPGASDSEKDSKATSTLFVGSLEPDITKKEVLSAFERYGYVEQTNNKCSPKPGALSYASVRFQNVDMSSRAKMSMSGRFIRSLHCKKGYGKAIPSHWL</sequence>
<dbReference type="Proteomes" id="UP000050792">
    <property type="component" value="Unassembled WGS sequence"/>
</dbReference>
<name>A0AA85FDV7_9TREM</name>
<dbReference type="InterPro" id="IPR035979">
    <property type="entry name" value="RBD_domain_sf"/>
</dbReference>
<reference evidence="5" key="2">
    <citation type="submission" date="2023-11" db="UniProtKB">
        <authorList>
            <consortium name="WormBaseParasite"/>
        </authorList>
    </citation>
    <scope>IDENTIFICATION</scope>
</reference>
<keyword evidence="1 2" id="KW-0694">RNA-binding</keyword>
<accession>A0AA85FDV7</accession>
<reference evidence="4" key="1">
    <citation type="submission" date="2022-06" db="EMBL/GenBank/DDBJ databases">
        <authorList>
            <person name="Berger JAMES D."/>
            <person name="Berger JAMES D."/>
        </authorList>
    </citation>
    <scope>NUCLEOTIDE SEQUENCE [LARGE SCALE GENOMIC DNA]</scope>
</reference>